<sequence length="40" mass="4078">MIGAGDLICLLQRIDPAEEAAKPTVPSSPHSSDGADAKNT</sequence>
<geneLocation type="plasmid" evidence="2 3">
    <name>pLPU83c</name>
</geneLocation>
<reference evidence="2" key="1">
    <citation type="submission" date="2013-11" db="EMBL/GenBank/DDBJ databases">
        <title>Draft genome sequence of the broad-host-range Rhizobium sp. LPU83 strain, a member of the low-genetic diversity Oregon-like Rhizobium sp. group.</title>
        <authorList>
            <person name="Wibberg D."/>
            <person name="Puehler A."/>
            <person name="Schlueter A."/>
        </authorList>
    </citation>
    <scope>NUCLEOTIDE SEQUENCE [LARGE SCALE GENOMIC DNA]</scope>
    <source>
        <strain evidence="2">LPU83</strain>
        <plasmid evidence="2">pLPU83c</plasmid>
    </source>
</reference>
<keyword evidence="2" id="KW-0614">Plasmid</keyword>
<evidence type="ECO:0000313" key="2">
    <source>
        <dbReference type="EMBL" id="CDM61341.1"/>
    </source>
</evidence>
<evidence type="ECO:0000313" key="3">
    <source>
        <dbReference type="Proteomes" id="UP000019443"/>
    </source>
</evidence>
<dbReference type="HOGENOM" id="CLU_3295519_0_0_5"/>
<protein>
    <submittedName>
        <fullName evidence="2">Uncharacterized protein</fullName>
    </submittedName>
</protein>
<organism evidence="2 3">
    <name type="scientific">Rhizobium favelukesii</name>
    <dbReference type="NCBI Taxonomy" id="348824"/>
    <lineage>
        <taxon>Bacteria</taxon>
        <taxon>Pseudomonadati</taxon>
        <taxon>Pseudomonadota</taxon>
        <taxon>Alphaproteobacteria</taxon>
        <taxon>Hyphomicrobiales</taxon>
        <taxon>Rhizobiaceae</taxon>
        <taxon>Rhizobium/Agrobacterium group</taxon>
        <taxon>Rhizobium</taxon>
    </lineage>
</organism>
<feature type="region of interest" description="Disordered" evidence="1">
    <location>
        <begin position="18"/>
        <end position="40"/>
    </location>
</feature>
<dbReference type="EMBL" id="HG916854">
    <property type="protein sequence ID" value="CDM61341.1"/>
    <property type="molecule type" value="Genomic_DNA"/>
</dbReference>
<name>W6S4Y0_9HYPH</name>
<accession>W6S4Y0</accession>
<dbReference type="Proteomes" id="UP000019443">
    <property type="component" value="Plasmid pLPU83c"/>
</dbReference>
<gene>
    <name evidence="2" type="ORF">LPU83_pLPU83c_0779</name>
</gene>
<dbReference type="AlphaFoldDB" id="W6S4Y0"/>
<keyword evidence="3" id="KW-1185">Reference proteome</keyword>
<proteinExistence type="predicted"/>
<dbReference type="KEGG" id="rhl:LPU83_pLPU83c_0779"/>
<evidence type="ECO:0000256" key="1">
    <source>
        <dbReference type="SAM" id="MobiDB-lite"/>
    </source>
</evidence>